<proteinExistence type="inferred from homology"/>
<dbReference type="PROSITE" id="PS00129">
    <property type="entry name" value="GLYCOSYL_HYDROL_F31_1"/>
    <property type="match status" value="1"/>
</dbReference>
<dbReference type="EMBL" id="CADCVI010000035">
    <property type="protein sequence ID" value="CAA9458276.1"/>
    <property type="molecule type" value="Genomic_DNA"/>
</dbReference>
<dbReference type="Gene3D" id="2.60.40.1180">
    <property type="entry name" value="Golgi alpha-mannosidase II"/>
    <property type="match status" value="2"/>
</dbReference>
<dbReference type="GO" id="GO:0005975">
    <property type="term" value="P:carbohydrate metabolic process"/>
    <property type="evidence" value="ECO:0007669"/>
    <property type="project" value="InterPro"/>
</dbReference>
<dbReference type="SUPFAM" id="SSF74650">
    <property type="entry name" value="Galactose mutarotase-like"/>
    <property type="match status" value="1"/>
</dbReference>
<dbReference type="Pfam" id="PF13802">
    <property type="entry name" value="Gal_mutarotas_2"/>
    <property type="match status" value="1"/>
</dbReference>
<evidence type="ECO:0000256" key="4">
    <source>
        <dbReference type="RuleBase" id="RU361185"/>
    </source>
</evidence>
<dbReference type="InterPro" id="IPR033403">
    <property type="entry name" value="DUF5110"/>
</dbReference>
<dbReference type="AlphaFoldDB" id="A0A6J4R401"/>
<evidence type="ECO:0000256" key="3">
    <source>
        <dbReference type="ARBA" id="ARBA00023295"/>
    </source>
</evidence>
<protein>
    <submittedName>
        <fullName evidence="9">GH31</fullName>
        <ecNumber evidence="9">3.2.1.20</ecNumber>
    </submittedName>
</protein>
<organism evidence="9">
    <name type="scientific">uncultured Rubrobacteraceae bacterium</name>
    <dbReference type="NCBI Taxonomy" id="349277"/>
    <lineage>
        <taxon>Bacteria</taxon>
        <taxon>Bacillati</taxon>
        <taxon>Actinomycetota</taxon>
        <taxon>Rubrobacteria</taxon>
        <taxon>Rubrobacterales</taxon>
        <taxon>Rubrobacteraceae</taxon>
        <taxon>environmental samples</taxon>
    </lineage>
</organism>
<dbReference type="InterPro" id="IPR048395">
    <property type="entry name" value="Glyco_hydro_31_C"/>
</dbReference>
<dbReference type="Gene3D" id="2.60.40.1760">
    <property type="entry name" value="glycosyl hydrolase (family 31)"/>
    <property type="match status" value="1"/>
</dbReference>
<evidence type="ECO:0000313" key="9">
    <source>
        <dbReference type="EMBL" id="CAA9458276.1"/>
    </source>
</evidence>
<evidence type="ECO:0000259" key="6">
    <source>
        <dbReference type="Pfam" id="PF13802"/>
    </source>
</evidence>
<feature type="domain" description="Glycoside hydrolase family 31 N-terminal" evidence="6">
    <location>
        <begin position="39"/>
        <end position="222"/>
    </location>
</feature>
<dbReference type="InterPro" id="IPR017853">
    <property type="entry name" value="GH"/>
</dbReference>
<dbReference type="SUPFAM" id="SSF51011">
    <property type="entry name" value="Glycosyl hydrolase domain"/>
    <property type="match status" value="1"/>
</dbReference>
<reference evidence="9" key="1">
    <citation type="submission" date="2020-02" db="EMBL/GenBank/DDBJ databases">
        <authorList>
            <person name="Meier V. D."/>
        </authorList>
    </citation>
    <scope>NUCLEOTIDE SEQUENCE</scope>
    <source>
        <strain evidence="9">AVDCRST_MAG25</strain>
    </source>
</reference>
<evidence type="ECO:0000256" key="1">
    <source>
        <dbReference type="ARBA" id="ARBA00007806"/>
    </source>
</evidence>
<evidence type="ECO:0000259" key="5">
    <source>
        <dbReference type="Pfam" id="PF01055"/>
    </source>
</evidence>
<dbReference type="CDD" id="cd14752">
    <property type="entry name" value="GH31_N"/>
    <property type="match status" value="1"/>
</dbReference>
<evidence type="ECO:0000259" key="8">
    <source>
        <dbReference type="Pfam" id="PF21365"/>
    </source>
</evidence>
<dbReference type="Pfam" id="PF01055">
    <property type="entry name" value="Glyco_hydro_31_2nd"/>
    <property type="match status" value="1"/>
</dbReference>
<dbReference type="Pfam" id="PF21365">
    <property type="entry name" value="Glyco_hydro_31_3rd"/>
    <property type="match status" value="1"/>
</dbReference>
<dbReference type="EC" id="3.2.1.20" evidence="9"/>
<dbReference type="InterPro" id="IPR030458">
    <property type="entry name" value="Glyco_hydro_31_AS"/>
</dbReference>
<dbReference type="Pfam" id="PF17137">
    <property type="entry name" value="DUF5110"/>
    <property type="match status" value="1"/>
</dbReference>
<comment type="similarity">
    <text evidence="1 4">Belongs to the glycosyl hydrolase 31 family.</text>
</comment>
<dbReference type="GO" id="GO:0030246">
    <property type="term" value="F:carbohydrate binding"/>
    <property type="evidence" value="ECO:0007669"/>
    <property type="project" value="InterPro"/>
</dbReference>
<keyword evidence="2 4" id="KW-0378">Hydrolase</keyword>
<dbReference type="PANTHER" id="PTHR22762:SF120">
    <property type="entry name" value="HETEROGLYCAN GLUCOSIDASE 1"/>
    <property type="match status" value="1"/>
</dbReference>
<name>A0A6J4R401_9ACTN</name>
<dbReference type="InterPro" id="IPR025887">
    <property type="entry name" value="Glyco_hydro_31_N_dom"/>
</dbReference>
<dbReference type="InterPro" id="IPR013780">
    <property type="entry name" value="Glyco_hydro_b"/>
</dbReference>
<evidence type="ECO:0000259" key="7">
    <source>
        <dbReference type="Pfam" id="PF17137"/>
    </source>
</evidence>
<dbReference type="InterPro" id="IPR000322">
    <property type="entry name" value="Glyco_hydro_31_TIM"/>
</dbReference>
<gene>
    <name evidence="9" type="ORF">AVDCRST_MAG25-453</name>
</gene>
<dbReference type="PANTHER" id="PTHR22762">
    <property type="entry name" value="ALPHA-GLUCOSIDASE"/>
    <property type="match status" value="1"/>
</dbReference>
<feature type="domain" description="Glycoside hydrolase family 31 TIM barrel" evidence="5">
    <location>
        <begin position="264"/>
        <end position="591"/>
    </location>
</feature>
<accession>A0A6J4R401</accession>
<dbReference type="Gene3D" id="3.20.20.80">
    <property type="entry name" value="Glycosidases"/>
    <property type="match status" value="1"/>
</dbReference>
<dbReference type="GO" id="GO:0004558">
    <property type="term" value="F:alpha-1,4-glucosidase activity"/>
    <property type="evidence" value="ECO:0007669"/>
    <property type="project" value="UniProtKB-EC"/>
</dbReference>
<keyword evidence="3 4" id="KW-0326">Glycosidase</keyword>
<dbReference type="SUPFAM" id="SSF51445">
    <property type="entry name" value="(Trans)glycosidases"/>
    <property type="match status" value="1"/>
</dbReference>
<dbReference type="CDD" id="cd06604">
    <property type="entry name" value="GH31_glucosidase_II_MalA"/>
    <property type="match status" value="1"/>
</dbReference>
<evidence type="ECO:0000256" key="2">
    <source>
        <dbReference type="ARBA" id="ARBA00022801"/>
    </source>
</evidence>
<sequence>MAEIFETPPATGGDYRPLGTAELTDHDNDSVRFRSGRTTVEVAALAPNLFRVGMFPEGRPSRYDTEAIAKTNWESGGAEIRQEDGVVTLSTGPATARVSLDPLRISFVDAGGQEFAADDRELGMGAVVREGADVFSQPLGSPVRLYKKRMPGERYFGCGERTSGLDKTGTSQVFWNVDPPAGHTASFNNLYTSIPFTLVLNGDSGGRAHGLFFDNTHRVEFDLAKESEDRTYYGAEGGDLVYYVFCGPTPREVLDRYTELTGRTPMPPLWSLGHQQCRWSYETAAEVEEIARGYREHDLPCDTLYLDIDYMDGFRVFTWSDERFPEPEKFILGLGERGFNVVTIVDPGVKVDETYSVYAEGRERGFYCQTPEGEEFHNVVWPGTCAFPDYTNPSAREWWGENHRALLDKGVAGIWCDMNEPSLFIPQQSTMPGDIVHPGGGEPKRHAQIHNTYGSLMARATREGLLKLRPEKRPFVITRAGYAGLQRHALQWTGDNSSWWEHLWMSMPQLQNLGLSGVAWAGVDIGGFFGDSEGELLARWYEFGIFQPFCRNHSAKGTRSQEPWTFGEEYEGAIRKMLKLRQRLLPYLYALFEECHRTGAPILRPLLFEHPGDAATYAADDEFLLGDALLVAPITRPGIEHRHVYLPEGTWFHHWTGERTEGPAHILAHAPLGEPAIYMKANTALPLWPEMNHVGERRADPLTLLVRPAPDARGGETTLYEDAGDGFGHESGDYARRGILCEAQDGETRIRLTAREGSFAPGRELVVLEIRGVDTRPASVETNGTGADWDHDASTATLTVKLTESADETTVTVAH</sequence>
<feature type="domain" description="Glycosyl hydrolase family 31 C-terminal" evidence="8">
    <location>
        <begin position="599"/>
        <end position="683"/>
    </location>
</feature>
<dbReference type="InterPro" id="IPR011013">
    <property type="entry name" value="Gal_mutarotase_sf_dom"/>
</dbReference>
<feature type="domain" description="DUF5110" evidence="7">
    <location>
        <begin position="701"/>
        <end position="761"/>
    </location>
</feature>